<feature type="non-terminal residue" evidence="1">
    <location>
        <position position="1"/>
    </location>
</feature>
<evidence type="ECO:0000313" key="1">
    <source>
        <dbReference type="EMBL" id="CAG8805100.1"/>
    </source>
</evidence>
<evidence type="ECO:0000313" key="2">
    <source>
        <dbReference type="Proteomes" id="UP000789920"/>
    </source>
</evidence>
<comment type="caution">
    <text evidence="1">The sequence shown here is derived from an EMBL/GenBank/DDBJ whole genome shotgun (WGS) entry which is preliminary data.</text>
</comment>
<reference evidence="1" key="1">
    <citation type="submission" date="2021-06" db="EMBL/GenBank/DDBJ databases">
        <authorList>
            <person name="Kallberg Y."/>
            <person name="Tangrot J."/>
            <person name="Rosling A."/>
        </authorList>
    </citation>
    <scope>NUCLEOTIDE SEQUENCE</scope>
    <source>
        <strain evidence="1">MA461A</strain>
    </source>
</reference>
<gene>
    <name evidence="1" type="ORF">RPERSI_LOCUS21859</name>
</gene>
<name>A0ACA9RQK1_9GLOM</name>
<accession>A0ACA9RQK1</accession>
<dbReference type="Proteomes" id="UP000789920">
    <property type="component" value="Unassembled WGS sequence"/>
</dbReference>
<feature type="non-terminal residue" evidence="1">
    <location>
        <position position="52"/>
    </location>
</feature>
<proteinExistence type="predicted"/>
<keyword evidence="2" id="KW-1185">Reference proteome</keyword>
<protein>
    <submittedName>
        <fullName evidence="1">24120_t:CDS:1</fullName>
    </submittedName>
</protein>
<dbReference type="EMBL" id="CAJVQC010065032">
    <property type="protein sequence ID" value="CAG8805100.1"/>
    <property type="molecule type" value="Genomic_DNA"/>
</dbReference>
<sequence length="52" mass="6138">FSLYLTVISEVVVEDTIRVVIIVINRVFIYCLWCYVMSRHHWNCYKANTGAV</sequence>
<organism evidence="1 2">
    <name type="scientific">Racocetra persica</name>
    <dbReference type="NCBI Taxonomy" id="160502"/>
    <lineage>
        <taxon>Eukaryota</taxon>
        <taxon>Fungi</taxon>
        <taxon>Fungi incertae sedis</taxon>
        <taxon>Mucoromycota</taxon>
        <taxon>Glomeromycotina</taxon>
        <taxon>Glomeromycetes</taxon>
        <taxon>Diversisporales</taxon>
        <taxon>Gigasporaceae</taxon>
        <taxon>Racocetra</taxon>
    </lineage>
</organism>